<feature type="region of interest" description="Disordered" evidence="1">
    <location>
        <begin position="191"/>
        <end position="219"/>
    </location>
</feature>
<sequence length="271" mass="29379">MANSGNGGNTAPGSCAVAPVNLKTKAASANPARRGSEPPRTRVLFLSTTRTDLKVEAEFDTQAQATSLHEVLDAAHEESGVLSHRILKVKEKVMECTGTMSEHAADISELKVGMEEMAARLLIVTPFNRYAWVAEPPQSIAEYSTRRNLVMGNFYSALVASLPAASSWSTEQLRAARLVVRSATTRSETFWRSGSRLQPATHPRSLGGPSEANLDGTLTDTEGVDLDQLRESVPLIGPVFIDKSLRSNGTYRDVTAEDMTWPKTFDTILSS</sequence>
<evidence type="ECO:0000313" key="3">
    <source>
        <dbReference type="Proteomes" id="UP001273166"/>
    </source>
</evidence>
<proteinExistence type="predicted"/>
<protein>
    <submittedName>
        <fullName evidence="2">Uncharacterized protein</fullName>
    </submittedName>
</protein>
<comment type="caution">
    <text evidence="2">The sequence shown here is derived from an EMBL/GenBank/DDBJ whole genome shotgun (WGS) entry which is preliminary data.</text>
</comment>
<dbReference type="RefSeq" id="XP_062721839.1">
    <property type="nucleotide sequence ID" value="XM_062870983.1"/>
</dbReference>
<accession>A0AAJ0GU09</accession>
<gene>
    <name evidence="2" type="ORF">B0T15DRAFT_575274</name>
</gene>
<dbReference type="AlphaFoldDB" id="A0AAJ0GU09"/>
<dbReference type="Proteomes" id="UP001273166">
    <property type="component" value="Unassembled WGS sequence"/>
</dbReference>
<evidence type="ECO:0000313" key="2">
    <source>
        <dbReference type="EMBL" id="KAK3306059.1"/>
    </source>
</evidence>
<dbReference type="GeneID" id="87889812"/>
<organism evidence="2 3">
    <name type="scientific">Chaetomium strumarium</name>
    <dbReference type="NCBI Taxonomy" id="1170767"/>
    <lineage>
        <taxon>Eukaryota</taxon>
        <taxon>Fungi</taxon>
        <taxon>Dikarya</taxon>
        <taxon>Ascomycota</taxon>
        <taxon>Pezizomycotina</taxon>
        <taxon>Sordariomycetes</taxon>
        <taxon>Sordariomycetidae</taxon>
        <taxon>Sordariales</taxon>
        <taxon>Chaetomiaceae</taxon>
        <taxon>Chaetomium</taxon>
    </lineage>
</organism>
<reference evidence="2" key="1">
    <citation type="journal article" date="2023" name="Mol. Phylogenet. Evol.">
        <title>Genome-scale phylogeny and comparative genomics of the fungal order Sordariales.</title>
        <authorList>
            <person name="Hensen N."/>
            <person name="Bonometti L."/>
            <person name="Westerberg I."/>
            <person name="Brannstrom I.O."/>
            <person name="Guillou S."/>
            <person name="Cros-Aarteil S."/>
            <person name="Calhoun S."/>
            <person name="Haridas S."/>
            <person name="Kuo A."/>
            <person name="Mondo S."/>
            <person name="Pangilinan J."/>
            <person name="Riley R."/>
            <person name="LaButti K."/>
            <person name="Andreopoulos B."/>
            <person name="Lipzen A."/>
            <person name="Chen C."/>
            <person name="Yan M."/>
            <person name="Daum C."/>
            <person name="Ng V."/>
            <person name="Clum A."/>
            <person name="Steindorff A."/>
            <person name="Ohm R.A."/>
            <person name="Martin F."/>
            <person name="Silar P."/>
            <person name="Natvig D.O."/>
            <person name="Lalanne C."/>
            <person name="Gautier V."/>
            <person name="Ament-Velasquez S.L."/>
            <person name="Kruys A."/>
            <person name="Hutchinson M.I."/>
            <person name="Powell A.J."/>
            <person name="Barry K."/>
            <person name="Miller A.N."/>
            <person name="Grigoriev I.V."/>
            <person name="Debuchy R."/>
            <person name="Gladieux P."/>
            <person name="Hiltunen Thoren M."/>
            <person name="Johannesson H."/>
        </authorList>
    </citation>
    <scope>NUCLEOTIDE SEQUENCE</scope>
    <source>
        <strain evidence="2">CBS 333.67</strain>
    </source>
</reference>
<dbReference type="EMBL" id="JAUDZG010000004">
    <property type="protein sequence ID" value="KAK3306059.1"/>
    <property type="molecule type" value="Genomic_DNA"/>
</dbReference>
<evidence type="ECO:0000256" key="1">
    <source>
        <dbReference type="SAM" id="MobiDB-lite"/>
    </source>
</evidence>
<keyword evidence="3" id="KW-1185">Reference proteome</keyword>
<reference evidence="2" key="2">
    <citation type="submission" date="2023-06" db="EMBL/GenBank/DDBJ databases">
        <authorList>
            <consortium name="Lawrence Berkeley National Laboratory"/>
            <person name="Mondo S.J."/>
            <person name="Hensen N."/>
            <person name="Bonometti L."/>
            <person name="Westerberg I."/>
            <person name="Brannstrom I.O."/>
            <person name="Guillou S."/>
            <person name="Cros-Aarteil S."/>
            <person name="Calhoun S."/>
            <person name="Haridas S."/>
            <person name="Kuo A."/>
            <person name="Pangilinan J."/>
            <person name="Riley R."/>
            <person name="Labutti K."/>
            <person name="Andreopoulos B."/>
            <person name="Lipzen A."/>
            <person name="Chen C."/>
            <person name="Yanf M."/>
            <person name="Daum C."/>
            <person name="Ng V."/>
            <person name="Clum A."/>
            <person name="Steindorff A."/>
            <person name="Ohm R."/>
            <person name="Martin F."/>
            <person name="Silar P."/>
            <person name="Natvig D."/>
            <person name="Lalanne C."/>
            <person name="Gautier V."/>
            <person name="Ament-Velasquez S.L."/>
            <person name="Kruys A."/>
            <person name="Hutchinson M.I."/>
            <person name="Powell A.J."/>
            <person name="Barry K."/>
            <person name="Miller A.N."/>
            <person name="Grigoriev I.V."/>
            <person name="Debuchy R."/>
            <person name="Gladieux P."/>
            <person name="Thoren M.H."/>
            <person name="Johannesson H."/>
        </authorList>
    </citation>
    <scope>NUCLEOTIDE SEQUENCE</scope>
    <source>
        <strain evidence="2">CBS 333.67</strain>
    </source>
</reference>
<name>A0AAJ0GU09_9PEZI</name>